<dbReference type="InterPro" id="IPR002885">
    <property type="entry name" value="PPR_rpt"/>
</dbReference>
<reference evidence="4 5" key="1">
    <citation type="journal article" date="2018" name="Science">
        <title>The opium poppy genome and morphinan production.</title>
        <authorList>
            <person name="Guo L."/>
            <person name="Winzer T."/>
            <person name="Yang X."/>
            <person name="Li Y."/>
            <person name="Ning Z."/>
            <person name="He Z."/>
            <person name="Teodor R."/>
            <person name="Lu Y."/>
            <person name="Bowser T.A."/>
            <person name="Graham I.A."/>
            <person name="Ye K."/>
        </authorList>
    </citation>
    <scope>NUCLEOTIDE SEQUENCE [LARGE SCALE GENOMIC DNA]</scope>
    <source>
        <strain evidence="5">cv. HN1</strain>
        <tissue evidence="4">Leaves</tissue>
    </source>
</reference>
<dbReference type="PANTHER" id="PTHR47936">
    <property type="entry name" value="PPR_LONG DOMAIN-CONTAINING PROTEIN"/>
    <property type="match status" value="1"/>
</dbReference>
<feature type="repeat" description="PPR" evidence="3">
    <location>
        <begin position="44"/>
        <end position="78"/>
    </location>
</feature>
<organism evidence="4 5">
    <name type="scientific">Papaver somniferum</name>
    <name type="common">Opium poppy</name>
    <dbReference type="NCBI Taxonomy" id="3469"/>
    <lineage>
        <taxon>Eukaryota</taxon>
        <taxon>Viridiplantae</taxon>
        <taxon>Streptophyta</taxon>
        <taxon>Embryophyta</taxon>
        <taxon>Tracheophyta</taxon>
        <taxon>Spermatophyta</taxon>
        <taxon>Magnoliopsida</taxon>
        <taxon>Ranunculales</taxon>
        <taxon>Papaveraceae</taxon>
        <taxon>Papaveroideae</taxon>
        <taxon>Papaver</taxon>
    </lineage>
</organism>
<dbReference type="Proteomes" id="UP000316621">
    <property type="component" value="Chromosome 4"/>
</dbReference>
<evidence type="ECO:0008006" key="6">
    <source>
        <dbReference type="Google" id="ProtNLM"/>
    </source>
</evidence>
<dbReference type="PROSITE" id="PS51375">
    <property type="entry name" value="PPR"/>
    <property type="match status" value="1"/>
</dbReference>
<name>A0A4Y7JER9_PAPSO</name>
<sequence length="108" mass="12179">MVANGVNPSPATFNCFLKEFQGRKYADNALKLYTKMGDLSCMPSLSTYNILVGTFSRLNKMDIVQEIWNDMKEIGAGPDSDSYMLLIHGLCEKPKWVEACEFVVETEE</sequence>
<evidence type="ECO:0000313" key="4">
    <source>
        <dbReference type="EMBL" id="RZC59634.1"/>
    </source>
</evidence>
<evidence type="ECO:0000256" key="2">
    <source>
        <dbReference type="ARBA" id="ARBA00022737"/>
    </source>
</evidence>
<dbReference type="Gene3D" id="1.25.40.10">
    <property type="entry name" value="Tetratricopeptide repeat domain"/>
    <property type="match status" value="1"/>
</dbReference>
<gene>
    <name evidence="4" type="ORF">C5167_006933</name>
</gene>
<dbReference type="EMBL" id="CM010718">
    <property type="protein sequence ID" value="RZC59634.1"/>
    <property type="molecule type" value="Genomic_DNA"/>
</dbReference>
<evidence type="ECO:0000313" key="5">
    <source>
        <dbReference type="Proteomes" id="UP000316621"/>
    </source>
</evidence>
<dbReference type="Gramene" id="RZC59634">
    <property type="protein sequence ID" value="RZC59634"/>
    <property type="gene ID" value="C5167_006933"/>
</dbReference>
<keyword evidence="2" id="KW-0677">Repeat</keyword>
<dbReference type="Pfam" id="PF13041">
    <property type="entry name" value="PPR_2"/>
    <property type="match status" value="1"/>
</dbReference>
<comment type="similarity">
    <text evidence="1">Belongs to the PPR family. P subfamily.</text>
</comment>
<dbReference type="AlphaFoldDB" id="A0A4Y7JER9"/>
<dbReference type="PANTHER" id="PTHR47936:SF1">
    <property type="entry name" value="PENTATRICOPEPTIDE REPEAT-CONTAINING PROTEIN GUN1, CHLOROPLASTIC"/>
    <property type="match status" value="1"/>
</dbReference>
<proteinExistence type="inferred from homology"/>
<accession>A0A4Y7JER9</accession>
<evidence type="ECO:0000256" key="1">
    <source>
        <dbReference type="ARBA" id="ARBA00007626"/>
    </source>
</evidence>
<dbReference type="InterPro" id="IPR011990">
    <property type="entry name" value="TPR-like_helical_dom_sf"/>
</dbReference>
<protein>
    <recommendedName>
        <fullName evidence="6">Pentacotripeptide-repeat region of PRORP domain-containing protein</fullName>
    </recommendedName>
</protein>
<keyword evidence="5" id="KW-1185">Reference proteome</keyword>
<evidence type="ECO:0000256" key="3">
    <source>
        <dbReference type="PROSITE-ProRule" id="PRU00708"/>
    </source>
</evidence>